<dbReference type="GO" id="GO:0005524">
    <property type="term" value="F:ATP binding"/>
    <property type="evidence" value="ECO:0007669"/>
    <property type="project" value="InterPro"/>
</dbReference>
<dbReference type="GO" id="GO:0003910">
    <property type="term" value="F:DNA ligase (ATP) activity"/>
    <property type="evidence" value="ECO:0007669"/>
    <property type="project" value="UniProtKB-EC"/>
</dbReference>
<dbReference type="AlphaFoldDB" id="A0A1V0UTR7"/>
<dbReference type="PANTHER" id="PTHR45997">
    <property type="entry name" value="DNA LIGASE 4"/>
    <property type="match status" value="1"/>
</dbReference>
<dbReference type="PROSITE" id="PS50160">
    <property type="entry name" value="DNA_LIGASE_A3"/>
    <property type="match status" value="1"/>
</dbReference>
<name>A0A1V0UTR7_9BACL</name>
<dbReference type="CDD" id="cd07906">
    <property type="entry name" value="Adenylation_DNA_ligase_LigD_LigC"/>
    <property type="match status" value="1"/>
</dbReference>
<dbReference type="RefSeq" id="WP_083040321.1">
    <property type="nucleotide sequence ID" value="NZ_CP020557.1"/>
</dbReference>
<dbReference type="InterPro" id="IPR012310">
    <property type="entry name" value="DNA_ligase_ATP-dep_cent"/>
</dbReference>
<evidence type="ECO:0000313" key="3">
    <source>
        <dbReference type="EMBL" id="ARF68645.1"/>
    </source>
</evidence>
<dbReference type="InterPro" id="IPR029710">
    <property type="entry name" value="LIG4"/>
</dbReference>
<dbReference type="SUPFAM" id="SSF50249">
    <property type="entry name" value="Nucleic acid-binding proteins"/>
    <property type="match status" value="1"/>
</dbReference>
<dbReference type="Pfam" id="PF01068">
    <property type="entry name" value="DNA_ligase_A_M"/>
    <property type="match status" value="1"/>
</dbReference>
<dbReference type="Gene3D" id="3.30.470.30">
    <property type="entry name" value="DNA ligase/mRNA capping enzyme"/>
    <property type="match status" value="1"/>
</dbReference>
<gene>
    <name evidence="3" type="ORF">B7C51_13810</name>
</gene>
<sequence length="315" mass="35996">MLLPAEPMIPISRDTLPHGKEWGYQLKWDGVRLLAAVEKGKVELYSRKLLNKTSIYPEIVHQLQHYKASGSSFSVSKGTYLLDGEAVVFDPVKQRPVFQRILQRERSRRPLQTEPPLFVLFDLLQEGDEDLRPLPYQERHERLTALFPEKHPQLFVTDLFPDGNQLWEWVKENEWEGVVSKKLSSSYKEGKNHQDWFKKKTALVLEVTITGITIRGGQAASMVMIYEGQYLGRVSLGLNTRQRQILLEYGKQYTASSSPFNTKPADLKKETVLWLSKPFQLAVTGLEITSAGLLRHPKMLEFPFSEPAGGQKSST</sequence>
<dbReference type="InterPro" id="IPR012340">
    <property type="entry name" value="NA-bd_OB-fold"/>
</dbReference>
<dbReference type="Gene3D" id="2.40.50.140">
    <property type="entry name" value="Nucleic acid-binding proteins"/>
    <property type="match status" value="1"/>
</dbReference>
<comment type="catalytic activity">
    <reaction evidence="1">
        <text>ATP + (deoxyribonucleotide)n-3'-hydroxyl + 5'-phospho-(deoxyribonucleotide)m = (deoxyribonucleotide)n+m + AMP + diphosphate.</text>
        <dbReference type="EC" id="6.5.1.1"/>
    </reaction>
</comment>
<dbReference type="GO" id="GO:0006297">
    <property type="term" value="P:nucleotide-excision repair, DNA gap filling"/>
    <property type="evidence" value="ECO:0007669"/>
    <property type="project" value="TreeGrafter"/>
</dbReference>
<dbReference type="SUPFAM" id="SSF56091">
    <property type="entry name" value="DNA ligase/mRNA capping enzyme, catalytic domain"/>
    <property type="match status" value="1"/>
</dbReference>
<dbReference type="PANTHER" id="PTHR45997:SF1">
    <property type="entry name" value="DNA LIGASE 4"/>
    <property type="match status" value="1"/>
</dbReference>
<evidence type="ECO:0000259" key="2">
    <source>
        <dbReference type="PROSITE" id="PS50160"/>
    </source>
</evidence>
<dbReference type="EMBL" id="CP020557">
    <property type="protein sequence ID" value="ARF68645.1"/>
    <property type="molecule type" value="Genomic_DNA"/>
</dbReference>
<dbReference type="Proteomes" id="UP000192727">
    <property type="component" value="Chromosome"/>
</dbReference>
<dbReference type="GO" id="GO:0006310">
    <property type="term" value="P:DNA recombination"/>
    <property type="evidence" value="ECO:0007669"/>
    <property type="project" value="InterPro"/>
</dbReference>
<dbReference type="GO" id="GO:0003677">
    <property type="term" value="F:DNA binding"/>
    <property type="evidence" value="ECO:0007669"/>
    <property type="project" value="InterPro"/>
</dbReference>
<evidence type="ECO:0000313" key="4">
    <source>
        <dbReference type="Proteomes" id="UP000192727"/>
    </source>
</evidence>
<dbReference type="GO" id="GO:0006303">
    <property type="term" value="P:double-strand break repair via nonhomologous end joining"/>
    <property type="evidence" value="ECO:0007669"/>
    <property type="project" value="TreeGrafter"/>
</dbReference>
<proteinExistence type="predicted"/>
<reference evidence="3 4" key="1">
    <citation type="submission" date="2017-03" db="EMBL/GenBank/DDBJ databases">
        <title>Paenibacillus larvae genome sequencing.</title>
        <authorList>
            <person name="Dingman D.W."/>
        </authorList>
    </citation>
    <scope>NUCLEOTIDE SEQUENCE [LARGE SCALE GENOMIC DNA]</scope>
    <source>
        <strain evidence="3 4">SAG 10367</strain>
    </source>
</reference>
<evidence type="ECO:0000256" key="1">
    <source>
        <dbReference type="ARBA" id="ARBA00034003"/>
    </source>
</evidence>
<organism evidence="3 4">
    <name type="scientific">Paenibacillus larvae subsp. pulvifaciens</name>
    <dbReference type="NCBI Taxonomy" id="1477"/>
    <lineage>
        <taxon>Bacteria</taxon>
        <taxon>Bacillati</taxon>
        <taxon>Bacillota</taxon>
        <taxon>Bacilli</taxon>
        <taxon>Bacillales</taxon>
        <taxon>Paenibacillaceae</taxon>
        <taxon>Paenibacillus</taxon>
    </lineage>
</organism>
<feature type="domain" description="ATP-dependent DNA ligase family profile" evidence="2">
    <location>
        <begin position="118"/>
        <end position="237"/>
    </location>
</feature>
<dbReference type="Gene3D" id="3.30.1490.70">
    <property type="match status" value="1"/>
</dbReference>
<protein>
    <recommendedName>
        <fullName evidence="2">ATP-dependent DNA ligase family profile domain-containing protein</fullName>
    </recommendedName>
</protein>
<accession>A0A1V0UTR7</accession>